<keyword evidence="4" id="KW-1185">Reference proteome</keyword>
<evidence type="ECO:0000256" key="2">
    <source>
        <dbReference type="SAM" id="SignalP"/>
    </source>
</evidence>
<evidence type="ECO:0000313" key="4">
    <source>
        <dbReference type="Proteomes" id="UP001175271"/>
    </source>
</evidence>
<reference evidence="3" key="1">
    <citation type="submission" date="2023-06" db="EMBL/GenBank/DDBJ databases">
        <title>Genomic analysis of the entomopathogenic nematode Steinernema hermaphroditum.</title>
        <authorList>
            <person name="Schwarz E.M."/>
            <person name="Heppert J.K."/>
            <person name="Baniya A."/>
            <person name="Schwartz H.T."/>
            <person name="Tan C.-H."/>
            <person name="Antoshechkin I."/>
            <person name="Sternberg P.W."/>
            <person name="Goodrich-Blair H."/>
            <person name="Dillman A.R."/>
        </authorList>
    </citation>
    <scope>NUCLEOTIDE SEQUENCE</scope>
    <source>
        <strain evidence="3">PS9179</strain>
        <tissue evidence="3">Whole animal</tissue>
    </source>
</reference>
<feature type="chain" id="PRO_5041319349" description="Activin types I and II receptor domain-containing protein" evidence="2">
    <location>
        <begin position="19"/>
        <end position="234"/>
    </location>
</feature>
<organism evidence="3 4">
    <name type="scientific">Steinernema hermaphroditum</name>
    <dbReference type="NCBI Taxonomy" id="289476"/>
    <lineage>
        <taxon>Eukaryota</taxon>
        <taxon>Metazoa</taxon>
        <taxon>Ecdysozoa</taxon>
        <taxon>Nematoda</taxon>
        <taxon>Chromadorea</taxon>
        <taxon>Rhabditida</taxon>
        <taxon>Tylenchina</taxon>
        <taxon>Panagrolaimomorpha</taxon>
        <taxon>Strongyloidoidea</taxon>
        <taxon>Steinernematidae</taxon>
        <taxon>Steinernema</taxon>
    </lineage>
</organism>
<name>A0AA39H3A9_9BILA</name>
<dbReference type="Proteomes" id="UP001175271">
    <property type="component" value="Unassembled WGS sequence"/>
</dbReference>
<keyword evidence="2" id="KW-0732">Signal</keyword>
<evidence type="ECO:0000256" key="1">
    <source>
        <dbReference type="SAM" id="MobiDB-lite"/>
    </source>
</evidence>
<sequence length="234" mass="25935">MPAPVSVIALLTAITVTAFGIRCYCTDDHCVPYGVCESQLCLVGIVRNTNSVIRTCGTELVGCRKDVGRWADLCACDQPFCNTFAYLRSHTRHEQTPMNPDDTLVFRRVDGPHSETNDHHMDEDLGDPEHQPTPKNSLLRSLFALYIRAVLPFINGRSPKTPSIWMEAETSIVSFFNGRQIDTTVARICGRCIGEEAEETCPTSRCSHVIVLGTVRLQSARSSRKTESEESKSG</sequence>
<proteinExistence type="predicted"/>
<accession>A0AA39H3A9</accession>
<feature type="compositionally biased region" description="Basic and acidic residues" evidence="1">
    <location>
        <begin position="107"/>
        <end position="132"/>
    </location>
</feature>
<feature type="signal peptide" evidence="2">
    <location>
        <begin position="1"/>
        <end position="18"/>
    </location>
</feature>
<dbReference type="AlphaFoldDB" id="A0AA39H3A9"/>
<evidence type="ECO:0008006" key="5">
    <source>
        <dbReference type="Google" id="ProtNLM"/>
    </source>
</evidence>
<dbReference type="EMBL" id="JAUCMV010000005">
    <property type="protein sequence ID" value="KAK0398453.1"/>
    <property type="molecule type" value="Genomic_DNA"/>
</dbReference>
<comment type="caution">
    <text evidence="3">The sequence shown here is derived from an EMBL/GenBank/DDBJ whole genome shotgun (WGS) entry which is preliminary data.</text>
</comment>
<protein>
    <recommendedName>
        <fullName evidence="5">Activin types I and II receptor domain-containing protein</fullName>
    </recommendedName>
</protein>
<feature type="region of interest" description="Disordered" evidence="1">
    <location>
        <begin position="107"/>
        <end position="133"/>
    </location>
</feature>
<gene>
    <name evidence="3" type="ORF">QR680_002594</name>
</gene>
<evidence type="ECO:0000313" key="3">
    <source>
        <dbReference type="EMBL" id="KAK0398453.1"/>
    </source>
</evidence>